<accession>Q72A45</accession>
<dbReference type="EMBL" id="AE017285">
    <property type="protein sequence ID" value="AAS96625.1"/>
    <property type="molecule type" value="Genomic_DNA"/>
</dbReference>
<dbReference type="OrthoDB" id="3964153at2"/>
<organism evidence="1 2">
    <name type="scientific">Nitratidesulfovibrio vulgaris (strain ATCC 29579 / DSM 644 / CCUG 34227 / NCIMB 8303 / VKM B-1760 / Hildenborough)</name>
    <name type="common">Desulfovibrio vulgaris</name>
    <dbReference type="NCBI Taxonomy" id="882"/>
    <lineage>
        <taxon>Bacteria</taxon>
        <taxon>Pseudomonadati</taxon>
        <taxon>Thermodesulfobacteriota</taxon>
        <taxon>Desulfovibrionia</taxon>
        <taxon>Desulfovibrionales</taxon>
        <taxon>Desulfovibrionaceae</taxon>
        <taxon>Nitratidesulfovibrio</taxon>
    </lineage>
</organism>
<sequence length="338" mass="34964">MAVFPQASVLFNVDPNWTAAQARVEFERWLASTLQLPGAAEAEALTIATGQITPTRAAVIVDTEGGTSADDLTTIATTNMHAGAVLMLCAANSGRTVTVKHGTGAGGIALLGGVDCALSTTHWLMLRRVGDAWAEMPPLRAAQAQQAATAAACTGNAVTATLAAAASDMAAGHVLAGKKTAEAVRGAIGALSPEVGKYNNYRITTAAGQALANGVLSNILTTGPNSGNLNVTPDSGDLGWTIQESGTYRFDLQLPLMESGTLQGFASIFLKRNRAGSVTNVDNLLVGLPTNEAVWLYPYMHSVCECQAGDIMYFTVQANGTTAGIHASSGWATITRIR</sequence>
<dbReference type="STRING" id="882.DVU_2152"/>
<dbReference type="EnsemblBacteria" id="AAS96625">
    <property type="protein sequence ID" value="AAS96625"/>
    <property type="gene ID" value="DVU_2152"/>
</dbReference>
<dbReference type="HOGENOM" id="CLU_820693_0_0_7"/>
<dbReference type="AlphaFoldDB" id="Q72A45"/>
<dbReference type="Proteomes" id="UP000002194">
    <property type="component" value="Chromosome"/>
</dbReference>
<reference evidence="1 2" key="1">
    <citation type="journal article" date="2004" name="Nat. Biotechnol.">
        <title>The genome sequence of the anaerobic, sulfate-reducing bacterium Desulfovibrio vulgaris Hildenborough.</title>
        <authorList>
            <person name="Heidelberg J.F."/>
            <person name="Seshadri R."/>
            <person name="Haveman S.A."/>
            <person name="Hemme C.L."/>
            <person name="Paulsen I.T."/>
            <person name="Kolonay J.F."/>
            <person name="Eisen J.A."/>
            <person name="Ward N."/>
            <person name="Methe B."/>
            <person name="Brinkac L.M."/>
            <person name="Daugherty S.C."/>
            <person name="Deboy R.T."/>
            <person name="Dodson R.J."/>
            <person name="Durkin A.S."/>
            <person name="Madupu R."/>
            <person name="Nelson W.C."/>
            <person name="Sullivan S.A."/>
            <person name="Fouts D."/>
            <person name="Haft D.H."/>
            <person name="Selengut J."/>
            <person name="Peterson J.D."/>
            <person name="Davidsen T.M."/>
            <person name="Zafar N."/>
            <person name="Zhou L."/>
            <person name="Radune D."/>
            <person name="Dimitrov G."/>
            <person name="Hance M."/>
            <person name="Tran K."/>
            <person name="Khouri H."/>
            <person name="Gill J."/>
            <person name="Utterback T.R."/>
            <person name="Feldblyum T.V."/>
            <person name="Wall J.D."/>
            <person name="Voordouw G."/>
            <person name="Fraser C.M."/>
        </authorList>
    </citation>
    <scope>NUCLEOTIDE SEQUENCE [LARGE SCALE GENOMIC DNA]</scope>
    <source>
        <strain evidence="2">ATCC 29579 / DSM 644 / NCIMB 8303 / VKM B-1760 / Hildenborough</strain>
    </source>
</reference>
<dbReference type="RefSeq" id="WP_010939429.1">
    <property type="nucleotide sequence ID" value="NC_002937.3"/>
</dbReference>
<dbReference type="eggNOG" id="ENOG5031E00">
    <property type="taxonomic scope" value="Bacteria"/>
</dbReference>
<gene>
    <name evidence="1" type="ordered locus">DVU_2152</name>
</gene>
<dbReference type="KEGG" id="dvu:DVU_2152"/>
<name>Q72A45_NITV2</name>
<keyword evidence="2" id="KW-1185">Reference proteome</keyword>
<dbReference type="PaxDb" id="882-DVU_2152"/>
<evidence type="ECO:0000313" key="1">
    <source>
        <dbReference type="EMBL" id="AAS96625.1"/>
    </source>
</evidence>
<evidence type="ECO:0000313" key="2">
    <source>
        <dbReference type="Proteomes" id="UP000002194"/>
    </source>
</evidence>
<proteinExistence type="predicted"/>
<protein>
    <submittedName>
        <fullName evidence="1">Uncharacterized protein</fullName>
    </submittedName>
</protein>